<keyword evidence="1" id="KW-0732">Signal</keyword>
<sequence length="154" mass="16672">MRISNLSLTATFAVTMALSTVMLAGVAQADTVTVEDPFVREVPPGSPATAAFMKLYNQSGVPVRLIDAQNSITEFTELHDHVVIDEVMQMRQIEAIEIPAYGETQLAPGGLHLMLIGLNQPARKGDSVSLSLMFDNGDVLEVEAPVRPVMPMHQ</sequence>
<evidence type="ECO:0000313" key="3">
    <source>
        <dbReference type="Proteomes" id="UP000287336"/>
    </source>
</evidence>
<evidence type="ECO:0000256" key="1">
    <source>
        <dbReference type="SAM" id="SignalP"/>
    </source>
</evidence>
<comment type="caution">
    <text evidence="2">The sequence shown here is derived from an EMBL/GenBank/DDBJ whole genome shotgun (WGS) entry which is preliminary data.</text>
</comment>
<dbReference type="AlphaFoldDB" id="A0A3S0WPT6"/>
<dbReference type="InterPro" id="IPR036182">
    <property type="entry name" value="PCuAC_sf"/>
</dbReference>
<protein>
    <submittedName>
        <fullName evidence="2">Copper chaperone PCu(A)C</fullName>
    </submittedName>
</protein>
<dbReference type="PANTHER" id="PTHR36302:SF1">
    <property type="entry name" value="COPPER CHAPERONE PCU(A)C"/>
    <property type="match status" value="1"/>
</dbReference>
<dbReference type="Proteomes" id="UP000287336">
    <property type="component" value="Unassembled WGS sequence"/>
</dbReference>
<name>A0A3S0WPT6_9GAMM</name>
<dbReference type="OrthoDB" id="9796962at2"/>
<accession>A0A3S0WPT6</accession>
<dbReference type="InterPro" id="IPR007410">
    <property type="entry name" value="LpqE-like"/>
</dbReference>
<keyword evidence="3" id="KW-1185">Reference proteome</keyword>
<organism evidence="2 3">
    <name type="scientific">Vreelandella andesensis</name>
    <dbReference type="NCBI Taxonomy" id="447567"/>
    <lineage>
        <taxon>Bacteria</taxon>
        <taxon>Pseudomonadati</taxon>
        <taxon>Pseudomonadota</taxon>
        <taxon>Gammaproteobacteria</taxon>
        <taxon>Oceanospirillales</taxon>
        <taxon>Halomonadaceae</taxon>
        <taxon>Vreelandella</taxon>
    </lineage>
</organism>
<dbReference type="PANTHER" id="PTHR36302">
    <property type="entry name" value="BLR7088 PROTEIN"/>
    <property type="match status" value="1"/>
</dbReference>
<dbReference type="RefSeq" id="WP_126942757.1">
    <property type="nucleotide sequence ID" value="NZ_RZHG01000002.1"/>
</dbReference>
<dbReference type="SUPFAM" id="SSF110087">
    <property type="entry name" value="DR1885-like metal-binding protein"/>
    <property type="match status" value="1"/>
</dbReference>
<dbReference type="InterPro" id="IPR058248">
    <property type="entry name" value="Lxx211020-like"/>
</dbReference>
<gene>
    <name evidence="2" type="ORF">ELY33_01290</name>
</gene>
<evidence type="ECO:0000313" key="2">
    <source>
        <dbReference type="EMBL" id="RUR34840.1"/>
    </source>
</evidence>
<feature type="chain" id="PRO_5018701498" evidence="1">
    <location>
        <begin position="30"/>
        <end position="154"/>
    </location>
</feature>
<feature type="signal peptide" evidence="1">
    <location>
        <begin position="1"/>
        <end position="29"/>
    </location>
</feature>
<dbReference type="EMBL" id="RZHG01000002">
    <property type="protein sequence ID" value="RUR34840.1"/>
    <property type="molecule type" value="Genomic_DNA"/>
</dbReference>
<dbReference type="Pfam" id="PF04314">
    <property type="entry name" value="PCuAC"/>
    <property type="match status" value="1"/>
</dbReference>
<dbReference type="Gene3D" id="2.60.40.1890">
    <property type="entry name" value="PCu(A)C copper chaperone"/>
    <property type="match status" value="1"/>
</dbReference>
<reference evidence="2 3" key="1">
    <citation type="submission" date="2018-12" db="EMBL/GenBank/DDBJ databases">
        <title>three novel Halomonas strain isolated from plants.</title>
        <authorList>
            <person name="Sun C."/>
        </authorList>
    </citation>
    <scope>NUCLEOTIDE SEQUENCE [LARGE SCALE GENOMIC DNA]</scope>
    <source>
        <strain evidence="2 3">DSM 19434</strain>
    </source>
</reference>
<proteinExistence type="predicted"/>